<organism evidence="1 2">
    <name type="scientific">Extremus antarcticus</name>
    <dbReference type="NCBI Taxonomy" id="702011"/>
    <lineage>
        <taxon>Eukaryota</taxon>
        <taxon>Fungi</taxon>
        <taxon>Dikarya</taxon>
        <taxon>Ascomycota</taxon>
        <taxon>Pezizomycotina</taxon>
        <taxon>Dothideomycetes</taxon>
        <taxon>Dothideomycetidae</taxon>
        <taxon>Mycosphaerellales</taxon>
        <taxon>Extremaceae</taxon>
        <taxon>Extremus</taxon>
    </lineage>
</organism>
<accession>A0AAJ0LXE0</accession>
<name>A0AAJ0LXE0_9PEZI</name>
<dbReference type="Gene3D" id="1.25.40.10">
    <property type="entry name" value="Tetratricopeptide repeat domain"/>
    <property type="match status" value="1"/>
</dbReference>
<dbReference type="AlphaFoldDB" id="A0AAJ0LXE0"/>
<evidence type="ECO:0000313" key="2">
    <source>
        <dbReference type="Proteomes" id="UP001271007"/>
    </source>
</evidence>
<dbReference type="Proteomes" id="UP001271007">
    <property type="component" value="Unassembled WGS sequence"/>
</dbReference>
<dbReference type="InterPro" id="IPR011990">
    <property type="entry name" value="TPR-like_helical_dom_sf"/>
</dbReference>
<sequence>MLPSTNNFLRTLGPGQTLGGVPIWRWRAQWNVQQCRGLSKPRQAPALRRKAGHYEWSRVTPDEVKRIKGHELAVKQQKESQDRYYNQRTYESLQRYHEAGQLQASPDDIQKFFDGFSHLLEIAQQVRKRARASRLVIPKDVYLELRDEHGLTESDICTATIAALLRHELRELKDMGRALLLTASNAGNHGATLHIMNHAYLQSQDRPTVLRHPELDGPRQHLMEIVKEGGLNQPIMSQSYTLAGKILHKEGRHDSAIKLWEAALEGAVEYSESLKRDGKAPDRSNAHLLGPWYELANVHLNLDNIREARHAIAIGCQQDDPASHYQASLDHRKKQGGSLVATSGWLYHVTKAAASGYPVAMHELGHFYFTNTWPYLEDKVPDHVKPTPFDQFPPPSKRGTMSIAAVRTKLRTVLGYEKWIPEEPKDAMFLTAAFPSTVEGRFKFAIEWLEIAMGLEWAPSFLLAAEIHLAKEVASDFAAPKKAIRLSATRYPYPTEAAYHARVEQPPADVPMVSNPVYDPARAKELIREVFYAGEALKVRQDYLAGRSKILKGASDDFNAVRKELNNNVDKWFRLLDFFPIYMRDATGDLWDRITGRDLLETAKEICEQQKWDIYAEHDGGLLYRHGMGARPKRLR</sequence>
<keyword evidence="2" id="KW-1185">Reference proteome</keyword>
<proteinExistence type="predicted"/>
<protein>
    <submittedName>
        <fullName evidence="1">Uncharacterized protein</fullName>
    </submittedName>
</protein>
<gene>
    <name evidence="1" type="ORF">LTR09_000497</name>
</gene>
<comment type="caution">
    <text evidence="1">The sequence shown here is derived from an EMBL/GenBank/DDBJ whole genome shotgun (WGS) entry which is preliminary data.</text>
</comment>
<dbReference type="EMBL" id="JAWDJX010000001">
    <property type="protein sequence ID" value="KAK3058932.1"/>
    <property type="molecule type" value="Genomic_DNA"/>
</dbReference>
<evidence type="ECO:0000313" key="1">
    <source>
        <dbReference type="EMBL" id="KAK3058932.1"/>
    </source>
</evidence>
<reference evidence="1" key="1">
    <citation type="submission" date="2023-04" db="EMBL/GenBank/DDBJ databases">
        <title>Black Yeasts Isolated from many extreme environments.</title>
        <authorList>
            <person name="Coleine C."/>
            <person name="Stajich J.E."/>
            <person name="Selbmann L."/>
        </authorList>
    </citation>
    <scope>NUCLEOTIDE SEQUENCE</scope>
    <source>
        <strain evidence="1">CCFEE 5312</strain>
    </source>
</reference>